<keyword evidence="1" id="KW-0812">Transmembrane</keyword>
<protein>
    <submittedName>
        <fullName evidence="2">Uncharacterized protein</fullName>
    </submittedName>
</protein>
<feature type="transmembrane region" description="Helical" evidence="1">
    <location>
        <begin position="90"/>
        <end position="107"/>
    </location>
</feature>
<dbReference type="EMBL" id="KB909606">
    <property type="protein sequence ID" value="EOB11875.1"/>
    <property type="molecule type" value="Genomic_DNA"/>
</dbReference>
<keyword evidence="3" id="KW-1185">Reference proteome</keyword>
<evidence type="ECO:0000313" key="3">
    <source>
        <dbReference type="Proteomes" id="UP000016927"/>
    </source>
</evidence>
<evidence type="ECO:0000313" key="2">
    <source>
        <dbReference type="EMBL" id="EOB11875.1"/>
    </source>
</evidence>
<keyword evidence="1" id="KW-0472">Membrane</keyword>
<evidence type="ECO:0000256" key="1">
    <source>
        <dbReference type="SAM" id="Phobius"/>
    </source>
</evidence>
<sequence>MDRITISHIIYPNRYTRFVNLTIMLLVIISGASNLSTYEGTCSIDLHDCYRATELIAIQIELSDESDTEQPQIATYELNKWPFRDTNKTVFIFIFFMCYVICSFLTFSINVSFIKMAIISLIICVRLGLSVIIKKF</sequence>
<feature type="transmembrane region" description="Helical" evidence="1">
    <location>
        <begin position="113"/>
        <end position="133"/>
    </location>
</feature>
<dbReference type="Proteomes" id="UP000016927">
    <property type="component" value="Unassembled WGS sequence"/>
</dbReference>
<proteinExistence type="predicted"/>
<dbReference type="VEuPathDB" id="MicrosporidiaDB:NBO_699g0001"/>
<organism evidence="2 3">
    <name type="scientific">Nosema bombycis (strain CQ1 / CVCC 102059)</name>
    <name type="common">Microsporidian parasite</name>
    <name type="synonym">Pebrine of silkworm</name>
    <dbReference type="NCBI Taxonomy" id="578461"/>
    <lineage>
        <taxon>Eukaryota</taxon>
        <taxon>Fungi</taxon>
        <taxon>Fungi incertae sedis</taxon>
        <taxon>Microsporidia</taxon>
        <taxon>Nosematidae</taxon>
        <taxon>Nosema</taxon>
    </lineage>
</organism>
<gene>
    <name evidence="2" type="ORF">NBO_699g0001</name>
</gene>
<reference evidence="2 3" key="1">
    <citation type="journal article" date="2013" name="BMC Genomics">
        <title>Comparative genomics of parasitic silkworm microsporidia reveal an association between genome expansion and host adaptation.</title>
        <authorList>
            <person name="Pan G."/>
            <person name="Xu J."/>
            <person name="Li T."/>
            <person name="Xia Q."/>
            <person name="Liu S.L."/>
            <person name="Zhang G."/>
            <person name="Li S."/>
            <person name="Li C."/>
            <person name="Liu H."/>
            <person name="Yang L."/>
            <person name="Liu T."/>
            <person name="Zhang X."/>
            <person name="Wu Z."/>
            <person name="Fan W."/>
            <person name="Dang X."/>
            <person name="Xiang H."/>
            <person name="Tao M."/>
            <person name="Li Y."/>
            <person name="Hu J."/>
            <person name="Li Z."/>
            <person name="Lin L."/>
            <person name="Luo J."/>
            <person name="Geng L."/>
            <person name="Wang L."/>
            <person name="Long M."/>
            <person name="Wan Y."/>
            <person name="He N."/>
            <person name="Zhang Z."/>
            <person name="Lu C."/>
            <person name="Keeling P.J."/>
            <person name="Wang J."/>
            <person name="Xiang Z."/>
            <person name="Zhou Z."/>
        </authorList>
    </citation>
    <scope>NUCLEOTIDE SEQUENCE [LARGE SCALE GENOMIC DNA]</scope>
    <source>
        <strain evidence="3">CQ1 / CVCC 102059</strain>
    </source>
</reference>
<name>R0MCY2_NOSB1</name>
<dbReference type="HOGENOM" id="CLU_1876033_0_0_1"/>
<dbReference type="AlphaFoldDB" id="R0MCY2"/>
<keyword evidence="1" id="KW-1133">Transmembrane helix</keyword>
<accession>R0MCY2</accession>